<reference evidence="1" key="1">
    <citation type="journal article" date="2021" name="PeerJ">
        <title>Extensive microbial diversity within the chicken gut microbiome revealed by metagenomics and culture.</title>
        <authorList>
            <person name="Gilroy R."/>
            <person name="Ravi A."/>
            <person name="Getino M."/>
            <person name="Pursley I."/>
            <person name="Horton D.L."/>
            <person name="Alikhan N.F."/>
            <person name="Baker D."/>
            <person name="Gharbi K."/>
            <person name="Hall N."/>
            <person name="Watson M."/>
            <person name="Adriaenssens E.M."/>
            <person name="Foster-Nyarko E."/>
            <person name="Jarju S."/>
            <person name="Secka A."/>
            <person name="Antonio M."/>
            <person name="Oren A."/>
            <person name="Chaudhuri R.R."/>
            <person name="La Ragione R."/>
            <person name="Hildebrand F."/>
            <person name="Pallen M.J."/>
        </authorList>
    </citation>
    <scope>NUCLEOTIDE SEQUENCE</scope>
    <source>
        <strain evidence="1">14324</strain>
    </source>
</reference>
<dbReference type="InterPro" id="IPR029062">
    <property type="entry name" value="Class_I_gatase-like"/>
</dbReference>
<proteinExistence type="predicted"/>
<dbReference type="EMBL" id="DXBU01000137">
    <property type="protein sequence ID" value="HIZ23150.1"/>
    <property type="molecule type" value="Genomic_DNA"/>
</dbReference>
<accession>A0A9D2DUB1</accession>
<reference evidence="1" key="2">
    <citation type="submission" date="2021-04" db="EMBL/GenBank/DDBJ databases">
        <authorList>
            <person name="Gilroy R."/>
        </authorList>
    </citation>
    <scope>NUCLEOTIDE SEQUENCE</scope>
    <source>
        <strain evidence="1">14324</strain>
    </source>
</reference>
<dbReference type="Proteomes" id="UP000824041">
    <property type="component" value="Unassembled WGS sequence"/>
</dbReference>
<dbReference type="CDD" id="cd03143">
    <property type="entry name" value="A4_beta-galactosidase_middle_domain"/>
    <property type="match status" value="1"/>
</dbReference>
<comment type="caution">
    <text evidence="1">The sequence shown here is derived from an EMBL/GenBank/DDBJ whole genome shotgun (WGS) entry which is preliminary data.</text>
</comment>
<name>A0A9D2DUB1_9FIRM</name>
<organism evidence="1 2">
    <name type="scientific">Candidatus Blautia faecigallinarum</name>
    <dbReference type="NCBI Taxonomy" id="2838488"/>
    <lineage>
        <taxon>Bacteria</taxon>
        <taxon>Bacillati</taxon>
        <taxon>Bacillota</taxon>
        <taxon>Clostridia</taxon>
        <taxon>Lachnospirales</taxon>
        <taxon>Lachnospiraceae</taxon>
        <taxon>Blautia</taxon>
    </lineage>
</organism>
<dbReference type="InterPro" id="IPR053161">
    <property type="entry name" value="Ulvan_degrading_GH"/>
</dbReference>
<evidence type="ECO:0000313" key="1">
    <source>
        <dbReference type="EMBL" id="HIZ23150.1"/>
    </source>
</evidence>
<dbReference type="PANTHER" id="PTHR36848">
    <property type="entry name" value="DNA-BINDING PROTEIN (PUTATIVE SECRETED PROTEIN)-RELATED"/>
    <property type="match status" value="1"/>
</dbReference>
<evidence type="ECO:0008006" key="3">
    <source>
        <dbReference type="Google" id="ProtNLM"/>
    </source>
</evidence>
<protein>
    <recommendedName>
        <fullName evidence="3">Alpha-L-rhamnosidase</fullName>
    </recommendedName>
</protein>
<gene>
    <name evidence="1" type="ORF">IAA21_10200</name>
</gene>
<dbReference type="AlphaFoldDB" id="A0A9D2DUB1"/>
<dbReference type="PANTHER" id="PTHR36848:SF2">
    <property type="entry name" value="SECRETED PROTEIN"/>
    <property type="match status" value="1"/>
</dbReference>
<sequence length="1055" mass="120674">MLYKKTEELTKEAFQNPGSEYRGTPFWAWNCKMTKDKVDHTLNVLKDMGMGGGHVHCRTGMDNPYMGEEFLGLVKYTNEKCKEMGMLTWLYDEDRWPSGAGGGLVTKDHQYRIRFLVFTPENLDGKDLKAAVGSSNGQAVRSNERTRLGRYQVQLTDGYLTDYAMLKEGEPVKEGYAEWFAYLEVSGDNAWFNNEAYLNTLDKKAVERFIEVTHEKYAELLGDEFDKSVPAIFTDEPQFCHKTCLGYADEKKEVIIPFTDDLEETFTKEYGESLLAHLPEIFWELGEDKVSKIRYEYHDHIAERFASAFADTIGGWCEEHGLALTGHMMEEPTLETQTAALGEAMRSYRSFTIPGVDMLCDRRELSTAKQTQSAVHQYGREGMMSELYGVTNWDFDFRGHKLQGDWQAALGVTVRVPHLTWTSMAGEAKRDYPAAIGYQSPWYKEYPYVENYFARVNSALTRGVPHVRLGVIHPIESYWLYWGPKEQTADIREEMDENFLHLINWLLYGTIDFDFIAESLLPRLNEGQTDAPVLKAGAMDYDVVLVPNCRTLRSTTLDILEKFRERGGRVIFAGETPWLENAVPSRRGELLSEKCERIPFAKNQILNALRPIREVEIQERDGRASTNLIYQMREEGEDRWLFLAHVNRTVKTTEGAIVIGGEEAKMKNQDLPWEESLKITLAGEWKVTVYDAMTGKIFPAGAEYENGNTILRKEMYDQDSLLLKLAPGRRETVDPEDAALWNRTAGEAEEIAIPDEVEIELSEPNVSILDLAEYRFDDGEWQPQEEILRIDNKFREKLGYPMRMEAFAQPWTNTRKEGFDHTLSLRYTVETEEDLSDLLLAMENDETAKIYLDEEEVENVQAGWYTDHCIRTVKLPEVKKGTHTLCVQIPYNSKVNIETMFLLGDFKVSVSGRRQTLYTGEHKAAFADITRQGYPFYGGNVTYKIPFVSTGRDVKVRATMFRAPVLKLAVDGEEKGYIAYSPYEGDLGTLAAGKHELALTVFGNRVNTFGTVHNCNQTEDWFGPNAWRTTGDQWAYEYQLRPTGLLKAPVLKSEK</sequence>
<evidence type="ECO:0000313" key="2">
    <source>
        <dbReference type="Proteomes" id="UP000824041"/>
    </source>
</evidence>
<dbReference type="Gene3D" id="3.40.50.880">
    <property type="match status" value="1"/>
</dbReference>